<evidence type="ECO:0000256" key="2">
    <source>
        <dbReference type="ARBA" id="ARBA00012150"/>
    </source>
</evidence>
<evidence type="ECO:0000259" key="7">
    <source>
        <dbReference type="PROSITE" id="PS51160"/>
    </source>
</evidence>
<dbReference type="EMBL" id="CACRSY010000004">
    <property type="protein sequence ID" value="VYS74622.1"/>
    <property type="molecule type" value="Genomic_DNA"/>
</dbReference>
<dbReference type="SUPFAM" id="SSF54975">
    <property type="entry name" value="Acylphosphatase/BLUF domain-like"/>
    <property type="match status" value="1"/>
</dbReference>
<name>A0A6N2R1A7_BLAHA</name>
<evidence type="ECO:0000256" key="6">
    <source>
        <dbReference type="RuleBase" id="RU004168"/>
    </source>
</evidence>
<sequence length="93" mass="10731">MNEQSIIREYLTFTGRVQGVGFRYRAKHAADSVGVTGWVTNEWDGSVVMEAQGTAEQINRVLKMINQSPYIQISWIDRKPLPKEQHEKGFHIR</sequence>
<dbReference type="Pfam" id="PF00708">
    <property type="entry name" value="Acylphosphatase"/>
    <property type="match status" value="1"/>
</dbReference>
<feature type="domain" description="Acylphosphatase-like" evidence="7">
    <location>
        <begin position="8"/>
        <end position="93"/>
    </location>
</feature>
<dbReference type="InterPro" id="IPR001792">
    <property type="entry name" value="Acylphosphatase-like_dom"/>
</dbReference>
<evidence type="ECO:0000256" key="3">
    <source>
        <dbReference type="ARBA" id="ARBA00015991"/>
    </source>
</evidence>
<evidence type="ECO:0000256" key="1">
    <source>
        <dbReference type="ARBA" id="ARBA00005614"/>
    </source>
</evidence>
<dbReference type="PANTHER" id="PTHR47268">
    <property type="entry name" value="ACYLPHOSPHATASE"/>
    <property type="match status" value="1"/>
</dbReference>
<comment type="similarity">
    <text evidence="1 6">Belongs to the acylphosphatase family.</text>
</comment>
<dbReference type="InterPro" id="IPR020456">
    <property type="entry name" value="Acylphosphatase"/>
</dbReference>
<keyword evidence="5 8" id="KW-0378">Hydrolase</keyword>
<reference evidence="8" key="1">
    <citation type="submission" date="2019-11" db="EMBL/GenBank/DDBJ databases">
        <authorList>
            <person name="Feng L."/>
        </authorList>
    </citation>
    <scope>NUCLEOTIDE SEQUENCE</scope>
    <source>
        <strain evidence="8">BhanseniiLFYP23</strain>
    </source>
</reference>
<comment type="catalytic activity">
    <reaction evidence="4 5">
        <text>an acyl phosphate + H2O = a carboxylate + phosphate + H(+)</text>
        <dbReference type="Rhea" id="RHEA:14965"/>
        <dbReference type="ChEBI" id="CHEBI:15377"/>
        <dbReference type="ChEBI" id="CHEBI:15378"/>
        <dbReference type="ChEBI" id="CHEBI:29067"/>
        <dbReference type="ChEBI" id="CHEBI:43474"/>
        <dbReference type="ChEBI" id="CHEBI:59918"/>
        <dbReference type="EC" id="3.6.1.7"/>
    </reaction>
</comment>
<dbReference type="PROSITE" id="PS51160">
    <property type="entry name" value="ACYLPHOSPHATASE_3"/>
    <property type="match status" value="1"/>
</dbReference>
<dbReference type="GO" id="GO:0003998">
    <property type="term" value="F:acylphosphatase activity"/>
    <property type="evidence" value="ECO:0007669"/>
    <property type="project" value="UniProtKB-EC"/>
</dbReference>
<dbReference type="PANTHER" id="PTHR47268:SF4">
    <property type="entry name" value="ACYLPHOSPHATASE"/>
    <property type="match status" value="1"/>
</dbReference>
<dbReference type="EC" id="3.6.1.7" evidence="2 5"/>
<gene>
    <name evidence="8" type="primary">acyP</name>
    <name evidence="8" type="ORF">BHLFYP23_01382</name>
</gene>
<evidence type="ECO:0000256" key="5">
    <source>
        <dbReference type="PROSITE-ProRule" id="PRU00520"/>
    </source>
</evidence>
<proteinExistence type="inferred from homology"/>
<evidence type="ECO:0000256" key="4">
    <source>
        <dbReference type="ARBA" id="ARBA00047645"/>
    </source>
</evidence>
<dbReference type="InterPro" id="IPR036046">
    <property type="entry name" value="Acylphosphatase-like_dom_sf"/>
</dbReference>
<dbReference type="RefSeq" id="WP_156341741.1">
    <property type="nucleotide sequence ID" value="NZ_CACRSY010000004.1"/>
</dbReference>
<dbReference type="AlphaFoldDB" id="A0A6N2R1A7"/>
<organism evidence="8">
    <name type="scientific">Blautia hansenii</name>
    <name type="common">Ruminococcus hansenii</name>
    <dbReference type="NCBI Taxonomy" id="1322"/>
    <lineage>
        <taxon>Bacteria</taxon>
        <taxon>Bacillati</taxon>
        <taxon>Bacillota</taxon>
        <taxon>Clostridia</taxon>
        <taxon>Lachnospirales</taxon>
        <taxon>Lachnospiraceae</taxon>
        <taxon>Blautia</taxon>
    </lineage>
</organism>
<dbReference type="Gene3D" id="3.30.70.100">
    <property type="match status" value="1"/>
</dbReference>
<feature type="active site" evidence="5">
    <location>
        <position position="23"/>
    </location>
</feature>
<evidence type="ECO:0000313" key="8">
    <source>
        <dbReference type="EMBL" id="VYS74622.1"/>
    </source>
</evidence>
<protein>
    <recommendedName>
        <fullName evidence="3 5">acylphosphatase</fullName>
        <ecNumber evidence="2 5">3.6.1.7</ecNumber>
    </recommendedName>
</protein>
<feature type="active site" evidence="5">
    <location>
        <position position="41"/>
    </location>
</feature>
<accession>A0A6N2R1A7</accession>